<dbReference type="Ensembl" id="ENSMSIT00000023521.1">
    <property type="protein sequence ID" value="ENSMSIP00000018622.1"/>
    <property type="gene ID" value="ENSMSIG00000015860.1"/>
</dbReference>
<evidence type="ECO:0000313" key="2">
    <source>
        <dbReference type="Proteomes" id="UP000694415"/>
    </source>
</evidence>
<protein>
    <submittedName>
        <fullName evidence="1">Uncharacterized protein</fullName>
    </submittedName>
</protein>
<organism evidence="1 2">
    <name type="scientific">Mus spicilegus</name>
    <name type="common">Mound-building mouse</name>
    <dbReference type="NCBI Taxonomy" id="10103"/>
    <lineage>
        <taxon>Eukaryota</taxon>
        <taxon>Metazoa</taxon>
        <taxon>Chordata</taxon>
        <taxon>Craniata</taxon>
        <taxon>Vertebrata</taxon>
        <taxon>Euteleostomi</taxon>
        <taxon>Mammalia</taxon>
        <taxon>Eutheria</taxon>
        <taxon>Euarchontoglires</taxon>
        <taxon>Glires</taxon>
        <taxon>Rodentia</taxon>
        <taxon>Myomorpha</taxon>
        <taxon>Muroidea</taxon>
        <taxon>Muridae</taxon>
        <taxon>Murinae</taxon>
        <taxon>Mus</taxon>
        <taxon>Mus</taxon>
    </lineage>
</organism>
<keyword evidence="2" id="KW-1185">Reference proteome</keyword>
<evidence type="ECO:0000313" key="1">
    <source>
        <dbReference type="Ensembl" id="ENSMSIP00000018622.1"/>
    </source>
</evidence>
<reference evidence="1" key="2">
    <citation type="submission" date="2025-09" db="UniProtKB">
        <authorList>
            <consortium name="Ensembl"/>
        </authorList>
    </citation>
    <scope>IDENTIFICATION</scope>
</reference>
<dbReference type="Proteomes" id="UP000694415">
    <property type="component" value="Unplaced"/>
</dbReference>
<accession>A0A8C6H9I8</accession>
<reference evidence="1" key="1">
    <citation type="submission" date="2025-08" db="UniProtKB">
        <authorList>
            <consortium name="Ensembl"/>
        </authorList>
    </citation>
    <scope>IDENTIFICATION</scope>
</reference>
<sequence length="148" mass="16723">MGLCRKALFTPRMTTQVLRQPTPLFPLSALAGGYHRPGSKYPELTAWCRGDMRGVSVLLGSSWTTALPRRWWWYPGRARLLARNMPAALNAVGSPARSTFLLWLPWTPLLALRRSHLEDDQPGLFRAFIVLVTLLHCLCLSNRLSNQP</sequence>
<proteinExistence type="predicted"/>
<dbReference type="AlphaFoldDB" id="A0A8C6H9I8"/>
<name>A0A8C6H9I8_MUSSI</name>
<dbReference type="GeneTree" id="ENSGT00610000087508"/>